<dbReference type="RefSeq" id="WP_006941471.1">
    <property type="nucleotide sequence ID" value="NZ_GL538186.1"/>
</dbReference>
<dbReference type="HOGENOM" id="CLU_2479717_0_0_9"/>
<proteinExistence type="predicted"/>
<dbReference type="AlphaFoldDB" id="E2ZAX5"/>
<evidence type="ECO:0000313" key="3">
    <source>
        <dbReference type="Proteomes" id="UP000003195"/>
    </source>
</evidence>
<feature type="transmembrane region" description="Helical" evidence="1">
    <location>
        <begin position="6"/>
        <end position="24"/>
    </location>
</feature>
<sequence>MNKKIVALFVIMFIIIAIQGMFIYQVTRQVNNISSDVDITDLNRRVRGLERKVSSNETEIFMLDGRISDVEVRLDNIFSYLNAGLFR</sequence>
<dbReference type="EMBL" id="AECS01000013">
    <property type="protein sequence ID" value="EFQ04555.1"/>
    <property type="molecule type" value="Genomic_DNA"/>
</dbReference>
<comment type="caution">
    <text evidence="2">The sequence shown here is derived from an EMBL/GenBank/DDBJ whole genome shotgun (WGS) entry which is preliminary data.</text>
</comment>
<keyword evidence="3" id="KW-1185">Reference proteome</keyword>
<dbReference type="Proteomes" id="UP000003195">
    <property type="component" value="Unassembled WGS sequence"/>
</dbReference>
<evidence type="ECO:0000313" key="2">
    <source>
        <dbReference type="EMBL" id="EFQ04555.1"/>
    </source>
</evidence>
<accession>E2ZAX5</accession>
<dbReference type="Gene3D" id="1.20.5.340">
    <property type="match status" value="1"/>
</dbReference>
<organism evidence="2 3">
    <name type="scientific">Megasphaera micronuciformis F0359</name>
    <dbReference type="NCBI Taxonomy" id="706434"/>
    <lineage>
        <taxon>Bacteria</taxon>
        <taxon>Bacillati</taxon>
        <taxon>Bacillota</taxon>
        <taxon>Negativicutes</taxon>
        <taxon>Veillonellales</taxon>
        <taxon>Veillonellaceae</taxon>
        <taxon>Megasphaera</taxon>
    </lineage>
</organism>
<dbReference type="STRING" id="706434.HMPREF9429_00596"/>
<name>E2ZAX5_9FIRM</name>
<evidence type="ECO:0000256" key="1">
    <source>
        <dbReference type="SAM" id="Phobius"/>
    </source>
</evidence>
<keyword evidence="1" id="KW-1133">Transmembrane helix</keyword>
<keyword evidence="1" id="KW-0812">Transmembrane</keyword>
<protein>
    <submittedName>
        <fullName evidence="2">Uncharacterized protein</fullName>
    </submittedName>
</protein>
<keyword evidence="1" id="KW-0472">Membrane</keyword>
<gene>
    <name evidence="2" type="ORF">HMPREF9429_00596</name>
</gene>
<reference evidence="2 3" key="1">
    <citation type="submission" date="2010-08" db="EMBL/GenBank/DDBJ databases">
        <authorList>
            <person name="Weinstock G."/>
            <person name="Sodergren E."/>
            <person name="Clifton S."/>
            <person name="Fulton L."/>
            <person name="Fulton B."/>
            <person name="Courtney L."/>
            <person name="Fronick C."/>
            <person name="Harrison M."/>
            <person name="Strong C."/>
            <person name="Farmer C."/>
            <person name="Delahaunty K."/>
            <person name="Markovic C."/>
            <person name="Hall O."/>
            <person name="Minx P."/>
            <person name="Tomlinson C."/>
            <person name="Mitreva M."/>
            <person name="Hou S."/>
            <person name="Chen J."/>
            <person name="Wollam A."/>
            <person name="Pepin K.H."/>
            <person name="Johnson M."/>
            <person name="Bhonagiri V."/>
            <person name="Zhang X."/>
            <person name="Suruliraj S."/>
            <person name="Warren W."/>
            <person name="Chinwalla A."/>
            <person name="Mardis E.R."/>
            <person name="Wilson R.K."/>
        </authorList>
    </citation>
    <scope>NUCLEOTIDE SEQUENCE [LARGE SCALE GENOMIC DNA]</scope>
    <source>
        <strain evidence="2 3">F0359</strain>
    </source>
</reference>